<organism evidence="5 6">
    <name type="scientific">Rhododendron griersonianum</name>
    <dbReference type="NCBI Taxonomy" id="479676"/>
    <lineage>
        <taxon>Eukaryota</taxon>
        <taxon>Viridiplantae</taxon>
        <taxon>Streptophyta</taxon>
        <taxon>Embryophyta</taxon>
        <taxon>Tracheophyta</taxon>
        <taxon>Spermatophyta</taxon>
        <taxon>Magnoliopsida</taxon>
        <taxon>eudicotyledons</taxon>
        <taxon>Gunneridae</taxon>
        <taxon>Pentapetalae</taxon>
        <taxon>asterids</taxon>
        <taxon>Ericales</taxon>
        <taxon>Ericaceae</taxon>
        <taxon>Ericoideae</taxon>
        <taxon>Rhodoreae</taxon>
        <taxon>Rhododendron</taxon>
    </lineage>
</organism>
<evidence type="ECO:0000313" key="6">
    <source>
        <dbReference type="Proteomes" id="UP000823749"/>
    </source>
</evidence>
<accession>A0AAV6K8I1</accession>
<dbReference type="PANTHER" id="PTHR48102:SF7">
    <property type="entry name" value="ATP-DEPENDENT CLP PROTEASE ATP-BINDING SUBUNIT CLPX-LIKE, MITOCHONDRIAL"/>
    <property type="match status" value="1"/>
</dbReference>
<dbReference type="SUPFAM" id="SSF52540">
    <property type="entry name" value="P-loop containing nucleoside triphosphate hydrolases"/>
    <property type="match status" value="1"/>
</dbReference>
<dbReference type="Gene3D" id="1.10.8.60">
    <property type="match status" value="1"/>
</dbReference>
<feature type="domain" description="AAA+ ATPase" evidence="3">
    <location>
        <begin position="279"/>
        <end position="447"/>
    </location>
</feature>
<evidence type="ECO:0000256" key="2">
    <source>
        <dbReference type="ARBA" id="ARBA00022840"/>
    </source>
</evidence>
<dbReference type="InterPro" id="IPR027417">
    <property type="entry name" value="P-loop_NTPase"/>
</dbReference>
<keyword evidence="1" id="KW-0547">Nucleotide-binding</keyword>
<keyword evidence="2" id="KW-0067">ATP-binding</keyword>
<dbReference type="PANTHER" id="PTHR48102">
    <property type="entry name" value="ATP-DEPENDENT CLP PROTEASE ATP-BINDING SUBUNIT CLPX-LIKE, MITOCHONDRIAL-RELATED"/>
    <property type="match status" value="1"/>
</dbReference>
<dbReference type="EMBL" id="JACTNZ010000005">
    <property type="protein sequence ID" value="KAG5548639.1"/>
    <property type="molecule type" value="Genomic_DNA"/>
</dbReference>
<dbReference type="GO" id="GO:0016887">
    <property type="term" value="F:ATP hydrolysis activity"/>
    <property type="evidence" value="ECO:0007669"/>
    <property type="project" value="InterPro"/>
</dbReference>
<gene>
    <name evidence="5" type="ORF">RHGRI_014103</name>
</gene>
<dbReference type="InterPro" id="IPR019489">
    <property type="entry name" value="Clp_ATPase_C"/>
</dbReference>
<protein>
    <submittedName>
        <fullName evidence="5">Uncharacterized protein</fullName>
    </submittedName>
</protein>
<dbReference type="InterPro" id="IPR050052">
    <property type="entry name" value="ATP-dep_Clp_protease_ClpX"/>
</dbReference>
<dbReference type="Pfam" id="PF07724">
    <property type="entry name" value="AAA_2"/>
    <property type="match status" value="1"/>
</dbReference>
<dbReference type="GO" id="GO:0005524">
    <property type="term" value="F:ATP binding"/>
    <property type="evidence" value="ECO:0007669"/>
    <property type="project" value="UniProtKB-KW"/>
</dbReference>
<evidence type="ECO:0000259" key="4">
    <source>
        <dbReference type="SMART" id="SM01086"/>
    </source>
</evidence>
<dbReference type="GO" id="GO:0005759">
    <property type="term" value="C:mitochondrial matrix"/>
    <property type="evidence" value="ECO:0007669"/>
    <property type="project" value="TreeGrafter"/>
</dbReference>
<evidence type="ECO:0000259" key="3">
    <source>
        <dbReference type="SMART" id="SM00382"/>
    </source>
</evidence>
<feature type="domain" description="Clp ATPase C-terminal" evidence="4">
    <location>
        <begin position="527"/>
        <end position="620"/>
    </location>
</feature>
<evidence type="ECO:0000256" key="1">
    <source>
        <dbReference type="ARBA" id="ARBA00022741"/>
    </source>
</evidence>
<dbReference type="CDD" id="cd19497">
    <property type="entry name" value="RecA-like_ClpX"/>
    <property type="match status" value="1"/>
</dbReference>
<evidence type="ECO:0000313" key="5">
    <source>
        <dbReference type="EMBL" id="KAG5548639.1"/>
    </source>
</evidence>
<comment type="caution">
    <text evidence="5">The sequence shown here is derived from an EMBL/GenBank/DDBJ whole genome shotgun (WGS) entry which is preliminary data.</text>
</comment>
<dbReference type="SMART" id="SM01086">
    <property type="entry name" value="ClpB_D2-small"/>
    <property type="match status" value="1"/>
</dbReference>
<dbReference type="FunFam" id="1.10.8.60:FF:000002">
    <property type="entry name" value="ATP-dependent Clp protease ATP-binding subunit ClpX"/>
    <property type="match status" value="1"/>
</dbReference>
<reference evidence="5" key="1">
    <citation type="submission" date="2020-08" db="EMBL/GenBank/DDBJ databases">
        <title>Plant Genome Project.</title>
        <authorList>
            <person name="Zhang R.-G."/>
        </authorList>
    </citation>
    <scope>NUCLEOTIDE SEQUENCE</scope>
    <source>
        <strain evidence="5">WSP0</strain>
        <tissue evidence="5">Leaf</tissue>
    </source>
</reference>
<dbReference type="InterPro" id="IPR003959">
    <property type="entry name" value="ATPase_AAA_core"/>
</dbReference>
<name>A0AAV6K8I1_9ERIC</name>
<proteinExistence type="predicted"/>
<dbReference type="AlphaFoldDB" id="A0AAV6K8I1"/>
<sequence>MSTIFRWRTNLTHITSRLTSLTSSSSHYHHHSSLNPPLLLAPHSPSLHHRHPPVLGLGFQERHKWDGNFDQIPAQVNCPRCSNLMTVLFSTRPLSITGGETGLYQALNLCPNCRTAFYFRPVKLEPLQGSFIEIGRLKKGGDDDESGGRVGARIWEKLRSYGVDGAEGGGGGGGKGKMAVEVKGGGVGSKCGGGGGGGFGEGSGWGGGKLGKDLPTPKEMCRRLDQFVIGQERAKKVLAVAVYNHFKRISHASLCKESGGVTSDMGRVNDDGSDSVELEKSNVLLMGPTGSGKTLLAKTLARIVNVPFVIADATSLTQAGYVGEDVESILHKLLLVADFDVEAAQQGIVYIDEIDKIIKKAESLNTGRDVSGEGVQQALLKMLEGTVSASLCMYVSSKLKHFLVKLYSSASCLYLTPNVLLGQIVNVPDNRARKHPRGDSIQIDTKDILFICGGAFVDLEKTISERRQDSSIGFGAPVRTNMRIGALTNAVVTSSLLESVESGDLVAYGLIPEFVGRFPVLVSLSALNEDQLVEVLREPKNALAKQYKKMFSMNSVNLHFTENALRLIAKKAMAKNTGARGLRAILENILTEAMFQVPDAKSGNDTIDAVVVDEEAVGSVDTPGCGAKVLRRDGLLEPCLCQTASMGTTSNPISLHMGRTSWVEFPPEGFAMGRPHLTDSSRNEMSYAPPAHTSSFFLTGIDEIWKASWRVRRSARGS</sequence>
<dbReference type="Gene3D" id="3.40.50.300">
    <property type="entry name" value="P-loop containing nucleotide triphosphate hydrolases"/>
    <property type="match status" value="1"/>
</dbReference>
<dbReference type="GO" id="GO:0051603">
    <property type="term" value="P:proteolysis involved in protein catabolic process"/>
    <property type="evidence" value="ECO:0007669"/>
    <property type="project" value="TreeGrafter"/>
</dbReference>
<dbReference type="SMART" id="SM00382">
    <property type="entry name" value="AAA"/>
    <property type="match status" value="1"/>
</dbReference>
<keyword evidence="6" id="KW-1185">Reference proteome</keyword>
<dbReference type="Pfam" id="PF10431">
    <property type="entry name" value="ClpB_D2-small"/>
    <property type="match status" value="1"/>
</dbReference>
<dbReference type="Proteomes" id="UP000823749">
    <property type="component" value="Chromosome 5"/>
</dbReference>
<dbReference type="InterPro" id="IPR003593">
    <property type="entry name" value="AAA+_ATPase"/>
</dbReference>